<proteinExistence type="predicted"/>
<name>Q0RB77_FRAAA</name>
<sequence>MYATLIRLTAKRDLPAVSRRPETKSMT</sequence>
<keyword evidence="2" id="KW-1185">Reference proteome</keyword>
<gene>
    <name evidence="1" type="ordered locus">FRAAL6688</name>
</gene>
<dbReference type="AlphaFoldDB" id="Q0RB77"/>
<evidence type="ECO:0000313" key="1">
    <source>
        <dbReference type="EMBL" id="CAJ65311.1"/>
    </source>
</evidence>
<protein>
    <submittedName>
        <fullName evidence="1">Uncharacterized protein</fullName>
    </submittedName>
</protein>
<dbReference type="EMBL" id="CT573213">
    <property type="protein sequence ID" value="CAJ65311.1"/>
    <property type="molecule type" value="Genomic_DNA"/>
</dbReference>
<dbReference type="KEGG" id="fal:FRAAL6688"/>
<accession>Q0RB77</accession>
<evidence type="ECO:0000313" key="2">
    <source>
        <dbReference type="Proteomes" id="UP000000657"/>
    </source>
</evidence>
<reference evidence="1 2" key="1">
    <citation type="journal article" date="2007" name="Genome Res.">
        <title>Genome characteristics of facultatively symbiotic Frankia sp. strains reflect host range and host plant biogeography.</title>
        <authorList>
            <person name="Normand P."/>
            <person name="Lapierre P."/>
            <person name="Tisa L.S."/>
            <person name="Gogarten J.P."/>
            <person name="Alloisio N."/>
            <person name="Bagnarol E."/>
            <person name="Bassi C.A."/>
            <person name="Berry A.M."/>
            <person name="Bickhart D.M."/>
            <person name="Choisne N."/>
            <person name="Couloux A."/>
            <person name="Cournoyer B."/>
            <person name="Cruveiller S."/>
            <person name="Daubin V."/>
            <person name="Demange N."/>
            <person name="Francino M.P."/>
            <person name="Goltsman E."/>
            <person name="Huang Y."/>
            <person name="Kopp O.R."/>
            <person name="Labarre L."/>
            <person name="Lapidus A."/>
            <person name="Lavire C."/>
            <person name="Marechal J."/>
            <person name="Martinez M."/>
            <person name="Mastronunzio J.E."/>
            <person name="Mullin B.C."/>
            <person name="Niemann J."/>
            <person name="Pujic P."/>
            <person name="Rawnsley T."/>
            <person name="Rouy Z."/>
            <person name="Schenowitz C."/>
            <person name="Sellstedt A."/>
            <person name="Tavares F."/>
            <person name="Tomkins J.P."/>
            <person name="Vallenet D."/>
            <person name="Valverde C."/>
            <person name="Wall L.G."/>
            <person name="Wang Y."/>
            <person name="Medigue C."/>
            <person name="Benson D.R."/>
        </authorList>
    </citation>
    <scope>NUCLEOTIDE SEQUENCE [LARGE SCALE GENOMIC DNA]</scope>
    <source>
        <strain evidence="2">DSM 45986 / CECT 9034 / ACN14a</strain>
    </source>
</reference>
<dbReference type="STRING" id="326424.FRAAL6688"/>
<dbReference type="HOGENOM" id="CLU_3414711_0_0_11"/>
<dbReference type="Proteomes" id="UP000000657">
    <property type="component" value="Chromosome"/>
</dbReference>
<organism evidence="1 2">
    <name type="scientific">Frankia alni (strain DSM 45986 / CECT 9034 / ACN14a)</name>
    <dbReference type="NCBI Taxonomy" id="326424"/>
    <lineage>
        <taxon>Bacteria</taxon>
        <taxon>Bacillati</taxon>
        <taxon>Actinomycetota</taxon>
        <taxon>Actinomycetes</taxon>
        <taxon>Frankiales</taxon>
        <taxon>Frankiaceae</taxon>
        <taxon>Frankia</taxon>
    </lineage>
</organism>